<dbReference type="EMBL" id="MZXV01000051">
    <property type="protein sequence ID" value="PZV35957.1"/>
    <property type="molecule type" value="Genomic_DNA"/>
</dbReference>
<reference evidence="2" key="1">
    <citation type="submission" date="2017-03" db="EMBL/GenBank/DDBJ databases">
        <authorList>
            <person name="Safronova V.I."/>
            <person name="Sazanova A.L."/>
            <person name="Chirak E.R."/>
        </authorList>
    </citation>
    <scope>NUCLEOTIDE SEQUENCE [LARGE SCALE GENOMIC DNA]</scope>
    <source>
        <strain evidence="2">Ach-343</strain>
    </source>
</reference>
<accession>A0A2W7BZ73</accession>
<protein>
    <submittedName>
        <fullName evidence="1">Uncharacterized protein</fullName>
    </submittedName>
</protein>
<gene>
    <name evidence="1" type="ORF">B5V02_22220</name>
</gene>
<dbReference type="AlphaFoldDB" id="A0A2W7BZ73"/>
<evidence type="ECO:0000313" key="2">
    <source>
        <dbReference type="Proteomes" id="UP000248616"/>
    </source>
</evidence>
<organism evidence="1 2">
    <name type="scientific">Mesorhizobium kowhaii</name>
    <dbReference type="NCBI Taxonomy" id="1300272"/>
    <lineage>
        <taxon>Bacteria</taxon>
        <taxon>Pseudomonadati</taxon>
        <taxon>Pseudomonadota</taxon>
        <taxon>Alphaproteobacteria</taxon>
        <taxon>Hyphomicrobiales</taxon>
        <taxon>Phyllobacteriaceae</taxon>
        <taxon>Mesorhizobium</taxon>
    </lineage>
</organism>
<dbReference type="RefSeq" id="WP_111546301.1">
    <property type="nucleotide sequence ID" value="NZ_MZXV01000051.1"/>
</dbReference>
<keyword evidence="2" id="KW-1185">Reference proteome</keyword>
<dbReference type="Proteomes" id="UP000248616">
    <property type="component" value="Unassembled WGS sequence"/>
</dbReference>
<evidence type="ECO:0000313" key="1">
    <source>
        <dbReference type="EMBL" id="PZV35957.1"/>
    </source>
</evidence>
<proteinExistence type="predicted"/>
<dbReference type="OrthoDB" id="1550462at2"/>
<sequence length="70" mass="8125">MPDTEVTGSTLTIQLPLKVRKRGGRKLIVAPVGQEPWTFARPRVDNTLVKAIARAYRWQEWNAQRHLWSE</sequence>
<comment type="caution">
    <text evidence="1">The sequence shown here is derived from an EMBL/GenBank/DDBJ whole genome shotgun (WGS) entry which is preliminary data.</text>
</comment>
<name>A0A2W7BZ73_9HYPH</name>